<reference evidence="8" key="2">
    <citation type="submission" date="2018-05" db="EMBL/GenBank/DDBJ databases">
        <title>OpunRS2 (Oryza punctata Reference Sequence Version 2).</title>
        <authorList>
            <person name="Zhang J."/>
            <person name="Kudrna D."/>
            <person name="Lee S."/>
            <person name="Talag J."/>
            <person name="Welchert J."/>
            <person name="Wing R.A."/>
        </authorList>
    </citation>
    <scope>NUCLEOTIDE SEQUENCE [LARGE SCALE GENOMIC DNA]</scope>
</reference>
<dbReference type="GO" id="GO:0000976">
    <property type="term" value="F:transcription cis-regulatory region binding"/>
    <property type="evidence" value="ECO:0007669"/>
    <property type="project" value="TreeGrafter"/>
</dbReference>
<dbReference type="Gramene" id="OPUNC07G11910.1">
    <property type="protein sequence ID" value="OPUNC07G11910.1"/>
    <property type="gene ID" value="OPUNC07G11910"/>
</dbReference>
<evidence type="ECO:0000256" key="5">
    <source>
        <dbReference type="ARBA" id="ARBA00023242"/>
    </source>
</evidence>
<keyword evidence="3" id="KW-0238">DNA-binding</keyword>
<dbReference type="GO" id="GO:0005634">
    <property type="term" value="C:nucleus"/>
    <property type="evidence" value="ECO:0007669"/>
    <property type="project" value="UniProtKB-SubCell"/>
</dbReference>
<dbReference type="Gene3D" id="2.20.25.80">
    <property type="entry name" value="WRKY domain"/>
    <property type="match status" value="1"/>
</dbReference>
<evidence type="ECO:0000256" key="4">
    <source>
        <dbReference type="ARBA" id="ARBA00023163"/>
    </source>
</evidence>
<dbReference type="Pfam" id="PF03106">
    <property type="entry name" value="WRKY"/>
    <property type="match status" value="1"/>
</dbReference>
<dbReference type="EnsemblPlants" id="OPUNC07G11910.1">
    <property type="protein sequence ID" value="OPUNC07G11910.1"/>
    <property type="gene ID" value="OPUNC07G11910"/>
</dbReference>
<dbReference type="SUPFAM" id="SSF118290">
    <property type="entry name" value="WRKY DNA-binding domain"/>
    <property type="match status" value="1"/>
</dbReference>
<evidence type="ECO:0000256" key="3">
    <source>
        <dbReference type="ARBA" id="ARBA00023125"/>
    </source>
</evidence>
<name>A0A0E0LK85_ORYPU</name>
<dbReference type="PANTHER" id="PTHR32096">
    <property type="entry name" value="WRKY TRANSCRIPTION FACTOR 30-RELATED-RELATED"/>
    <property type="match status" value="1"/>
</dbReference>
<evidence type="ECO:0000256" key="6">
    <source>
        <dbReference type="SAM" id="MobiDB-lite"/>
    </source>
</evidence>
<keyword evidence="9" id="KW-1185">Reference proteome</keyword>
<evidence type="ECO:0000313" key="9">
    <source>
        <dbReference type="Proteomes" id="UP000026962"/>
    </source>
</evidence>
<dbReference type="PANTHER" id="PTHR32096:SF146">
    <property type="entry name" value="WRKY TRANSCRIPTION FACTOR 19-RELATED"/>
    <property type="match status" value="1"/>
</dbReference>
<comment type="subcellular location">
    <subcellularLocation>
        <location evidence="1">Nucleus</location>
    </subcellularLocation>
</comment>
<dbReference type="AlphaFoldDB" id="A0A0E0LK85"/>
<dbReference type="Proteomes" id="UP000026962">
    <property type="component" value="Chromosome 7"/>
</dbReference>
<dbReference type="HOGENOM" id="CLU_916395_0_0_1"/>
<dbReference type="STRING" id="4537.A0A0E0LK85"/>
<dbReference type="PROSITE" id="PS50811">
    <property type="entry name" value="WRKY"/>
    <property type="match status" value="1"/>
</dbReference>
<reference evidence="8" key="1">
    <citation type="submission" date="2015-04" db="UniProtKB">
        <authorList>
            <consortium name="EnsemblPlants"/>
        </authorList>
    </citation>
    <scope>IDENTIFICATION</scope>
</reference>
<keyword evidence="4" id="KW-0804">Transcription</keyword>
<dbReference type="InterPro" id="IPR003657">
    <property type="entry name" value="WRKY_dom"/>
</dbReference>
<proteinExistence type="predicted"/>
<sequence>MAAGGTTATGQLIVRAQESTDQLKALLAEGGCAAAVDAILSDISESLSRALESLQVGASDDDDDRRLRATPEASLSAYGQGVASSGSRPVSRRSTGQRRRSYFRCARCPGCSAKKQVQQSNDDPSRLEITYIGVHACGDRPSPSCTAPTTNSVDDTHWNTATVHRATDVPSALQTMEEQLPPATDEMACTPLMGEEMAASWLFIIPSPAYSQSELLSAVAVVPELQRNAAPAPVDHTTAYVDEFLAVDDSVVPGS</sequence>
<feature type="domain" description="WRKY" evidence="7">
    <location>
        <begin position="100"/>
        <end position="135"/>
    </location>
</feature>
<evidence type="ECO:0000259" key="7">
    <source>
        <dbReference type="PROSITE" id="PS50811"/>
    </source>
</evidence>
<evidence type="ECO:0000313" key="8">
    <source>
        <dbReference type="EnsemblPlants" id="OPUNC07G11910.1"/>
    </source>
</evidence>
<evidence type="ECO:0000256" key="2">
    <source>
        <dbReference type="ARBA" id="ARBA00023015"/>
    </source>
</evidence>
<organism evidence="8">
    <name type="scientific">Oryza punctata</name>
    <name type="common">Red rice</name>
    <dbReference type="NCBI Taxonomy" id="4537"/>
    <lineage>
        <taxon>Eukaryota</taxon>
        <taxon>Viridiplantae</taxon>
        <taxon>Streptophyta</taxon>
        <taxon>Embryophyta</taxon>
        <taxon>Tracheophyta</taxon>
        <taxon>Spermatophyta</taxon>
        <taxon>Magnoliopsida</taxon>
        <taxon>Liliopsida</taxon>
        <taxon>Poales</taxon>
        <taxon>Poaceae</taxon>
        <taxon>BOP clade</taxon>
        <taxon>Oryzoideae</taxon>
        <taxon>Oryzeae</taxon>
        <taxon>Oryzinae</taxon>
        <taxon>Oryza</taxon>
    </lineage>
</organism>
<keyword evidence="5" id="KW-0539">Nucleus</keyword>
<dbReference type="InterPro" id="IPR036576">
    <property type="entry name" value="WRKY_dom_sf"/>
</dbReference>
<feature type="compositionally biased region" description="Polar residues" evidence="6">
    <location>
        <begin position="82"/>
        <end position="94"/>
    </location>
</feature>
<evidence type="ECO:0000256" key="1">
    <source>
        <dbReference type="ARBA" id="ARBA00004123"/>
    </source>
</evidence>
<dbReference type="SMART" id="SM00774">
    <property type="entry name" value="WRKY"/>
    <property type="match status" value="1"/>
</dbReference>
<accession>A0A0E0LK85</accession>
<dbReference type="GO" id="GO:0003700">
    <property type="term" value="F:DNA-binding transcription factor activity"/>
    <property type="evidence" value="ECO:0007669"/>
    <property type="project" value="InterPro"/>
</dbReference>
<dbReference type="InterPro" id="IPR044810">
    <property type="entry name" value="WRKY_plant"/>
</dbReference>
<protein>
    <recommendedName>
        <fullName evidence="7">WRKY domain-containing protein</fullName>
    </recommendedName>
</protein>
<keyword evidence="2" id="KW-0805">Transcription regulation</keyword>
<feature type="region of interest" description="Disordered" evidence="6">
    <location>
        <begin position="71"/>
        <end position="98"/>
    </location>
</feature>